<name>A0A7W7VWT1_KITKI</name>
<protein>
    <submittedName>
        <fullName evidence="1">Uncharacterized protein</fullName>
    </submittedName>
</protein>
<accession>A0A7W7VWT1</accession>
<proteinExistence type="predicted"/>
<dbReference type="AlphaFoldDB" id="A0A7W7VWT1"/>
<dbReference type="InterPro" id="IPR036648">
    <property type="entry name" value="CN_Hdrase_a/SCN_Hdrase_g_sf"/>
</dbReference>
<evidence type="ECO:0000313" key="2">
    <source>
        <dbReference type="Proteomes" id="UP000540506"/>
    </source>
</evidence>
<dbReference type="SUPFAM" id="SSF56209">
    <property type="entry name" value="Nitrile hydratase alpha chain"/>
    <property type="match status" value="1"/>
</dbReference>
<dbReference type="EMBL" id="JACHJV010000001">
    <property type="protein sequence ID" value="MBB4924855.1"/>
    <property type="molecule type" value="Genomic_DNA"/>
</dbReference>
<sequence>MSIDKDWRFAELIVRVWTEPDLRRRYEENPYQVLAEAGIRTIPGEPVPTLPAAEELDVVVDLFELLPSDAPAVSNCLSINDTAPAPVRSAAEALTI</sequence>
<organism evidence="1 2">
    <name type="scientific">Kitasatospora kifunensis</name>
    <name type="common">Streptomyces kifunensis</name>
    <dbReference type="NCBI Taxonomy" id="58351"/>
    <lineage>
        <taxon>Bacteria</taxon>
        <taxon>Bacillati</taxon>
        <taxon>Actinomycetota</taxon>
        <taxon>Actinomycetes</taxon>
        <taxon>Kitasatosporales</taxon>
        <taxon>Streptomycetaceae</taxon>
        <taxon>Kitasatospora</taxon>
    </lineage>
</organism>
<gene>
    <name evidence="1" type="ORF">FHR34_003848</name>
</gene>
<evidence type="ECO:0000313" key="1">
    <source>
        <dbReference type="EMBL" id="MBB4924855.1"/>
    </source>
</evidence>
<comment type="caution">
    <text evidence="1">The sequence shown here is derived from an EMBL/GenBank/DDBJ whole genome shotgun (WGS) entry which is preliminary data.</text>
</comment>
<dbReference type="RefSeq" id="WP_184936729.1">
    <property type="nucleotide sequence ID" value="NZ_JACHJV010000001.1"/>
</dbReference>
<dbReference type="Proteomes" id="UP000540506">
    <property type="component" value="Unassembled WGS sequence"/>
</dbReference>
<dbReference type="GO" id="GO:0003824">
    <property type="term" value="F:catalytic activity"/>
    <property type="evidence" value="ECO:0007669"/>
    <property type="project" value="InterPro"/>
</dbReference>
<reference evidence="1 2" key="1">
    <citation type="submission" date="2020-08" db="EMBL/GenBank/DDBJ databases">
        <title>Sequencing the genomes of 1000 actinobacteria strains.</title>
        <authorList>
            <person name="Klenk H.-P."/>
        </authorList>
    </citation>
    <scope>NUCLEOTIDE SEQUENCE [LARGE SCALE GENOMIC DNA]</scope>
    <source>
        <strain evidence="1 2">DSM 41654</strain>
    </source>
</reference>
<keyword evidence="2" id="KW-1185">Reference proteome</keyword>
<dbReference type="GO" id="GO:0046914">
    <property type="term" value="F:transition metal ion binding"/>
    <property type="evidence" value="ECO:0007669"/>
    <property type="project" value="InterPro"/>
</dbReference>